<keyword evidence="4" id="KW-1185">Reference proteome</keyword>
<keyword evidence="2" id="KW-0812">Transmembrane</keyword>
<keyword evidence="2" id="KW-0472">Membrane</keyword>
<feature type="region of interest" description="Disordered" evidence="1">
    <location>
        <begin position="274"/>
        <end position="303"/>
    </location>
</feature>
<accession>D2B2J4</accession>
<evidence type="ECO:0000256" key="2">
    <source>
        <dbReference type="SAM" id="Phobius"/>
    </source>
</evidence>
<dbReference type="STRING" id="479432.Sros_0444"/>
<feature type="compositionally biased region" description="Acidic residues" evidence="1">
    <location>
        <begin position="292"/>
        <end position="303"/>
    </location>
</feature>
<dbReference type="eggNOG" id="ENOG503213C">
    <property type="taxonomic scope" value="Bacteria"/>
</dbReference>
<dbReference type="AlphaFoldDB" id="D2B2J4"/>
<name>D2B2J4_STRRD</name>
<evidence type="ECO:0000256" key="1">
    <source>
        <dbReference type="SAM" id="MobiDB-lite"/>
    </source>
</evidence>
<dbReference type="OrthoDB" id="3467553at2"/>
<dbReference type="HOGENOM" id="CLU_918044_0_0_11"/>
<feature type="transmembrane region" description="Helical" evidence="2">
    <location>
        <begin position="109"/>
        <end position="132"/>
    </location>
</feature>
<evidence type="ECO:0000313" key="3">
    <source>
        <dbReference type="EMBL" id="ACZ83471.1"/>
    </source>
</evidence>
<proteinExistence type="predicted"/>
<organism evidence="3 4">
    <name type="scientific">Streptosporangium roseum (strain ATCC 12428 / DSM 43021 / JCM 3005 / KCTC 9067 / NCIMB 10171 / NRRL 2505 / NI 9100)</name>
    <dbReference type="NCBI Taxonomy" id="479432"/>
    <lineage>
        <taxon>Bacteria</taxon>
        <taxon>Bacillati</taxon>
        <taxon>Actinomycetota</taxon>
        <taxon>Actinomycetes</taxon>
        <taxon>Streptosporangiales</taxon>
        <taxon>Streptosporangiaceae</taxon>
        <taxon>Streptosporangium</taxon>
    </lineage>
</organism>
<dbReference type="RefSeq" id="WP_012887217.1">
    <property type="nucleotide sequence ID" value="NC_013595.1"/>
</dbReference>
<reference evidence="3 4" key="1">
    <citation type="journal article" date="2010" name="Stand. Genomic Sci.">
        <title>Complete genome sequence of Streptosporangium roseum type strain (NI 9100).</title>
        <authorList>
            <person name="Nolan M."/>
            <person name="Sikorski J."/>
            <person name="Jando M."/>
            <person name="Lucas S."/>
            <person name="Lapidus A."/>
            <person name="Glavina Del Rio T."/>
            <person name="Chen F."/>
            <person name="Tice H."/>
            <person name="Pitluck S."/>
            <person name="Cheng J.F."/>
            <person name="Chertkov O."/>
            <person name="Sims D."/>
            <person name="Meincke L."/>
            <person name="Brettin T."/>
            <person name="Han C."/>
            <person name="Detter J.C."/>
            <person name="Bruce D."/>
            <person name="Goodwin L."/>
            <person name="Land M."/>
            <person name="Hauser L."/>
            <person name="Chang Y.J."/>
            <person name="Jeffries C.D."/>
            <person name="Ivanova N."/>
            <person name="Mavromatis K."/>
            <person name="Mikhailova N."/>
            <person name="Chen A."/>
            <person name="Palaniappan K."/>
            <person name="Chain P."/>
            <person name="Rohde M."/>
            <person name="Goker M."/>
            <person name="Bristow J."/>
            <person name="Eisen J.A."/>
            <person name="Markowitz V."/>
            <person name="Hugenholtz P."/>
            <person name="Kyrpides N.C."/>
            <person name="Klenk H.P."/>
        </authorList>
    </citation>
    <scope>NUCLEOTIDE SEQUENCE [LARGE SCALE GENOMIC DNA]</scope>
    <source>
        <strain evidence="4">ATCC 12428 / DSM 43021 / JCM 3005 / NI 9100</strain>
    </source>
</reference>
<dbReference type="KEGG" id="sro:Sros_0444"/>
<dbReference type="EMBL" id="CP001814">
    <property type="protein sequence ID" value="ACZ83471.1"/>
    <property type="molecule type" value="Genomic_DNA"/>
</dbReference>
<evidence type="ECO:0000313" key="4">
    <source>
        <dbReference type="Proteomes" id="UP000002029"/>
    </source>
</evidence>
<dbReference type="Proteomes" id="UP000002029">
    <property type="component" value="Chromosome"/>
</dbReference>
<sequence length="303" mass="31606">MFDGGAELAKLSLQVGTGAALTLSALGAPGAWPFVAKMYVHQYSPDAFWEGAEVWSGVAADVRAARERIGDLVAGVSGNGWRSQDGRAFQRRMDAFLDELLSIEIRASLVAAVLYMSAVALAAMIMFVWLVAAAMAAIAAWVLLAAVSPLSVASARILALNVLMKMFSGFEAVESGLDTLLHTCAGLLGATIAGDVFVEAVNGDHSAVTDFAQATVSQGPLLIWGTANRAERDLTAHGIDGRFPGGGFWGDRAGSRAGLPLPPGLTQFAGVKGVSDVSGGRQTVTGPHVPEQDPDGSYDYPWE</sequence>
<protein>
    <submittedName>
        <fullName evidence="3">Uncharacterized protein</fullName>
    </submittedName>
</protein>
<keyword evidence="2" id="KW-1133">Transmembrane helix</keyword>
<feature type="transmembrane region" description="Helical" evidence="2">
    <location>
        <begin position="138"/>
        <end position="159"/>
    </location>
</feature>
<gene>
    <name evidence="3" type="ordered locus">Sros_0444</name>
</gene>